<dbReference type="EMBL" id="JACEIK010011800">
    <property type="protein sequence ID" value="MCE3215883.1"/>
    <property type="molecule type" value="Genomic_DNA"/>
</dbReference>
<dbReference type="InterPro" id="IPR011990">
    <property type="entry name" value="TPR-like_helical_dom_sf"/>
</dbReference>
<organism evidence="1 2">
    <name type="scientific">Datura stramonium</name>
    <name type="common">Jimsonweed</name>
    <name type="synonym">Common thornapple</name>
    <dbReference type="NCBI Taxonomy" id="4076"/>
    <lineage>
        <taxon>Eukaryota</taxon>
        <taxon>Viridiplantae</taxon>
        <taxon>Streptophyta</taxon>
        <taxon>Embryophyta</taxon>
        <taxon>Tracheophyta</taxon>
        <taxon>Spermatophyta</taxon>
        <taxon>Magnoliopsida</taxon>
        <taxon>eudicotyledons</taxon>
        <taxon>Gunneridae</taxon>
        <taxon>Pentapetalae</taxon>
        <taxon>asterids</taxon>
        <taxon>lamiids</taxon>
        <taxon>Solanales</taxon>
        <taxon>Solanaceae</taxon>
        <taxon>Solanoideae</taxon>
        <taxon>Datureae</taxon>
        <taxon>Datura</taxon>
    </lineage>
</organism>
<dbReference type="Proteomes" id="UP000823775">
    <property type="component" value="Unassembled WGS sequence"/>
</dbReference>
<sequence length="165" mass="18714">MDVTRSLPSSVKVVILLERLWIKQFSITGGHCIAQSVAKLATLKQEWRVNKMLDPATNDTIDAKGRLKDQLYPDDIVRNPLMDTRNSAQEREGAWQEAGSQLLNQPQNVSKIKWLGETEEAYRSLAKAVEILRISHGTNTAFMKELFVKLEEARAELSYKISSKE</sequence>
<protein>
    <submittedName>
        <fullName evidence="1">Uncharacterized protein</fullName>
    </submittedName>
</protein>
<comment type="caution">
    <text evidence="1">The sequence shown here is derived from an EMBL/GenBank/DDBJ whole genome shotgun (WGS) entry which is preliminary data.</text>
</comment>
<evidence type="ECO:0000313" key="1">
    <source>
        <dbReference type="EMBL" id="MCE3215883.1"/>
    </source>
</evidence>
<accession>A0ABS8WV07</accession>
<dbReference type="Gene3D" id="1.25.40.10">
    <property type="entry name" value="Tetratricopeptide repeat domain"/>
    <property type="match status" value="1"/>
</dbReference>
<gene>
    <name evidence="1" type="ORF">HAX54_003989</name>
</gene>
<evidence type="ECO:0000313" key="2">
    <source>
        <dbReference type="Proteomes" id="UP000823775"/>
    </source>
</evidence>
<name>A0ABS8WV07_DATST</name>
<reference evidence="1 2" key="1">
    <citation type="journal article" date="2021" name="BMC Genomics">
        <title>Datura genome reveals duplications of psychoactive alkaloid biosynthetic genes and high mutation rate following tissue culture.</title>
        <authorList>
            <person name="Rajewski A."/>
            <person name="Carter-House D."/>
            <person name="Stajich J."/>
            <person name="Litt A."/>
        </authorList>
    </citation>
    <scope>NUCLEOTIDE SEQUENCE [LARGE SCALE GENOMIC DNA]</scope>
    <source>
        <strain evidence="1">AR-01</strain>
    </source>
</reference>
<keyword evidence="2" id="KW-1185">Reference proteome</keyword>
<proteinExistence type="predicted"/>